<name>A0A5B7H7A4_PORTR</name>
<feature type="chain" id="PRO_5022761076" evidence="1">
    <location>
        <begin position="26"/>
        <end position="42"/>
    </location>
</feature>
<proteinExistence type="predicted"/>
<feature type="signal peptide" evidence="1">
    <location>
        <begin position="1"/>
        <end position="25"/>
    </location>
</feature>
<dbReference type="Proteomes" id="UP000324222">
    <property type="component" value="Unassembled WGS sequence"/>
</dbReference>
<reference evidence="2 3" key="1">
    <citation type="submission" date="2019-05" db="EMBL/GenBank/DDBJ databases">
        <title>Another draft genome of Portunus trituberculatus and its Hox gene families provides insights of decapod evolution.</title>
        <authorList>
            <person name="Jeong J.-H."/>
            <person name="Song I."/>
            <person name="Kim S."/>
            <person name="Choi T."/>
            <person name="Kim D."/>
            <person name="Ryu S."/>
            <person name="Kim W."/>
        </authorList>
    </citation>
    <scope>NUCLEOTIDE SEQUENCE [LARGE SCALE GENOMIC DNA]</scope>
    <source>
        <tissue evidence="2">Muscle</tissue>
    </source>
</reference>
<dbReference type="EMBL" id="VSRR010023894">
    <property type="protein sequence ID" value="MPC65826.1"/>
    <property type="molecule type" value="Genomic_DNA"/>
</dbReference>
<evidence type="ECO:0000256" key="1">
    <source>
        <dbReference type="SAM" id="SignalP"/>
    </source>
</evidence>
<evidence type="ECO:0000313" key="2">
    <source>
        <dbReference type="EMBL" id="MPC65826.1"/>
    </source>
</evidence>
<protein>
    <submittedName>
        <fullName evidence="2">Uncharacterized protein</fullName>
    </submittedName>
</protein>
<evidence type="ECO:0000313" key="3">
    <source>
        <dbReference type="Proteomes" id="UP000324222"/>
    </source>
</evidence>
<sequence length="42" mass="4501">MAGLRLFRSVATLSLFVPTISLGLAENASNQPVFSGRKHARS</sequence>
<gene>
    <name evidence="2" type="ORF">E2C01_059961</name>
</gene>
<comment type="caution">
    <text evidence="2">The sequence shown here is derived from an EMBL/GenBank/DDBJ whole genome shotgun (WGS) entry which is preliminary data.</text>
</comment>
<organism evidence="2 3">
    <name type="scientific">Portunus trituberculatus</name>
    <name type="common">Swimming crab</name>
    <name type="synonym">Neptunus trituberculatus</name>
    <dbReference type="NCBI Taxonomy" id="210409"/>
    <lineage>
        <taxon>Eukaryota</taxon>
        <taxon>Metazoa</taxon>
        <taxon>Ecdysozoa</taxon>
        <taxon>Arthropoda</taxon>
        <taxon>Crustacea</taxon>
        <taxon>Multicrustacea</taxon>
        <taxon>Malacostraca</taxon>
        <taxon>Eumalacostraca</taxon>
        <taxon>Eucarida</taxon>
        <taxon>Decapoda</taxon>
        <taxon>Pleocyemata</taxon>
        <taxon>Brachyura</taxon>
        <taxon>Eubrachyura</taxon>
        <taxon>Portunoidea</taxon>
        <taxon>Portunidae</taxon>
        <taxon>Portuninae</taxon>
        <taxon>Portunus</taxon>
    </lineage>
</organism>
<accession>A0A5B7H7A4</accession>
<keyword evidence="3" id="KW-1185">Reference proteome</keyword>
<dbReference type="AlphaFoldDB" id="A0A5B7H7A4"/>
<keyword evidence="1" id="KW-0732">Signal</keyword>